<dbReference type="Proteomes" id="UP000828251">
    <property type="component" value="Unassembled WGS sequence"/>
</dbReference>
<proteinExistence type="predicted"/>
<evidence type="ECO:0000313" key="3">
    <source>
        <dbReference type="Proteomes" id="UP000828251"/>
    </source>
</evidence>
<evidence type="ECO:0000313" key="2">
    <source>
        <dbReference type="EMBL" id="KAH1108238.1"/>
    </source>
</evidence>
<keyword evidence="1" id="KW-0472">Membrane</keyword>
<dbReference type="EMBL" id="JAIQCV010000004">
    <property type="protein sequence ID" value="KAH1108238.1"/>
    <property type="molecule type" value="Genomic_DNA"/>
</dbReference>
<keyword evidence="3" id="KW-1185">Reference proteome</keyword>
<comment type="caution">
    <text evidence="2">The sequence shown here is derived from an EMBL/GenBank/DDBJ whole genome shotgun (WGS) entry which is preliminary data.</text>
</comment>
<accession>A0A9D4ADX5</accession>
<reference evidence="2 3" key="1">
    <citation type="journal article" date="2021" name="Plant Biotechnol. J.">
        <title>Multi-omics assisted identification of the key and species-specific regulatory components of drought-tolerant mechanisms in Gossypium stocksii.</title>
        <authorList>
            <person name="Yu D."/>
            <person name="Ke L."/>
            <person name="Zhang D."/>
            <person name="Wu Y."/>
            <person name="Sun Y."/>
            <person name="Mei J."/>
            <person name="Sun J."/>
            <person name="Sun Y."/>
        </authorList>
    </citation>
    <scope>NUCLEOTIDE SEQUENCE [LARGE SCALE GENOMIC DNA]</scope>
    <source>
        <strain evidence="3">cv. E1</strain>
        <tissue evidence="2">Leaf</tissue>
    </source>
</reference>
<evidence type="ECO:0000256" key="1">
    <source>
        <dbReference type="SAM" id="Phobius"/>
    </source>
</evidence>
<organism evidence="2 3">
    <name type="scientific">Gossypium stocksii</name>
    <dbReference type="NCBI Taxonomy" id="47602"/>
    <lineage>
        <taxon>Eukaryota</taxon>
        <taxon>Viridiplantae</taxon>
        <taxon>Streptophyta</taxon>
        <taxon>Embryophyta</taxon>
        <taxon>Tracheophyta</taxon>
        <taxon>Spermatophyta</taxon>
        <taxon>Magnoliopsida</taxon>
        <taxon>eudicotyledons</taxon>
        <taxon>Gunneridae</taxon>
        <taxon>Pentapetalae</taxon>
        <taxon>rosids</taxon>
        <taxon>malvids</taxon>
        <taxon>Malvales</taxon>
        <taxon>Malvaceae</taxon>
        <taxon>Malvoideae</taxon>
        <taxon>Gossypium</taxon>
    </lineage>
</organism>
<keyword evidence="1" id="KW-0812">Transmembrane</keyword>
<protein>
    <submittedName>
        <fullName evidence="2">Uncharacterized protein</fullName>
    </submittedName>
</protein>
<gene>
    <name evidence="2" type="ORF">J1N35_012006</name>
</gene>
<dbReference type="OrthoDB" id="974579at2759"/>
<name>A0A9D4ADX5_9ROSI</name>
<feature type="transmembrane region" description="Helical" evidence="1">
    <location>
        <begin position="37"/>
        <end position="70"/>
    </location>
</feature>
<keyword evidence="1" id="KW-1133">Transmembrane helix</keyword>
<sequence>MHSISGISYSSFNLSQMHINTHLPYHLNLIFMRARPFWLILLSLPHIIIIYIAMRCLHLFLVITVVFFLVRAHQCESSRVLNEDTAALKSFEKEVVPLPPSGHNGCTYIPDAGGTPCTNERALVDDHVMTPPRRLLPDLLPPLISNESTLFSLLQQLVN</sequence>
<dbReference type="AlphaFoldDB" id="A0A9D4ADX5"/>